<protein>
    <submittedName>
        <fullName evidence="2">Uncharacterized protein</fullName>
    </submittedName>
</protein>
<feature type="compositionally biased region" description="Polar residues" evidence="1">
    <location>
        <begin position="99"/>
        <end position="113"/>
    </location>
</feature>
<comment type="caution">
    <text evidence="2">The sequence shown here is derived from an EMBL/GenBank/DDBJ whole genome shotgun (WGS) entry which is preliminary data.</text>
</comment>
<dbReference type="AlphaFoldDB" id="A0A9W8N070"/>
<dbReference type="OrthoDB" id="3269666at2759"/>
<dbReference type="Proteomes" id="UP001148786">
    <property type="component" value="Unassembled WGS sequence"/>
</dbReference>
<evidence type="ECO:0000256" key="1">
    <source>
        <dbReference type="SAM" id="MobiDB-lite"/>
    </source>
</evidence>
<keyword evidence="3" id="KW-1185">Reference proteome</keyword>
<evidence type="ECO:0000313" key="2">
    <source>
        <dbReference type="EMBL" id="KAJ3516089.1"/>
    </source>
</evidence>
<accession>A0A9W8N070</accession>
<proteinExistence type="predicted"/>
<feature type="region of interest" description="Disordered" evidence="1">
    <location>
        <begin position="73"/>
        <end position="119"/>
    </location>
</feature>
<sequence length="191" mass="20613">MSSPGKIFNVEQVTNKDQVALETTALETTAAEARLEAPNRVVARQVEENARKEKESVEQVASIVKTLGPKYAGEPATAVGQFRGDSDSSKLTSTKSAAEQLQESASNATNTAVAESKHDVEDAKGVASTYVESYVQQAKDLANTAIETAQTYLPTSREEALKENRHPGWLYKARRRWSQESQSGLGPGLAS</sequence>
<dbReference type="EMBL" id="JANKHO010000068">
    <property type="protein sequence ID" value="KAJ3516089.1"/>
    <property type="molecule type" value="Genomic_DNA"/>
</dbReference>
<evidence type="ECO:0000313" key="3">
    <source>
        <dbReference type="Proteomes" id="UP001148786"/>
    </source>
</evidence>
<name>A0A9W8N070_9AGAR</name>
<organism evidence="2 3">
    <name type="scientific">Agrocybe chaxingu</name>
    <dbReference type="NCBI Taxonomy" id="84603"/>
    <lineage>
        <taxon>Eukaryota</taxon>
        <taxon>Fungi</taxon>
        <taxon>Dikarya</taxon>
        <taxon>Basidiomycota</taxon>
        <taxon>Agaricomycotina</taxon>
        <taxon>Agaricomycetes</taxon>
        <taxon>Agaricomycetidae</taxon>
        <taxon>Agaricales</taxon>
        <taxon>Agaricineae</taxon>
        <taxon>Strophariaceae</taxon>
        <taxon>Agrocybe</taxon>
    </lineage>
</organism>
<reference evidence="2" key="1">
    <citation type="submission" date="2022-07" db="EMBL/GenBank/DDBJ databases">
        <title>Genome Sequence of Agrocybe chaxingu.</title>
        <authorList>
            <person name="Buettner E."/>
        </authorList>
    </citation>
    <scope>NUCLEOTIDE SEQUENCE</scope>
    <source>
        <strain evidence="2">MP-N11</strain>
    </source>
</reference>
<feature type="compositionally biased region" description="Low complexity" evidence="1">
    <location>
        <begin position="89"/>
        <end position="98"/>
    </location>
</feature>
<gene>
    <name evidence="2" type="ORF">NLJ89_g1336</name>
</gene>